<dbReference type="EMBL" id="BPLQ01006665">
    <property type="protein sequence ID" value="GIY24349.1"/>
    <property type="molecule type" value="Genomic_DNA"/>
</dbReference>
<keyword evidence="1" id="KW-0472">Membrane</keyword>
<accession>A0AAV4RS00</accession>
<dbReference type="InterPro" id="IPR003599">
    <property type="entry name" value="Ig_sub"/>
</dbReference>
<evidence type="ECO:0000313" key="4">
    <source>
        <dbReference type="Proteomes" id="UP001054837"/>
    </source>
</evidence>
<dbReference type="SMART" id="SM00408">
    <property type="entry name" value="IGc2"/>
    <property type="match status" value="1"/>
</dbReference>
<keyword evidence="1" id="KW-0812">Transmembrane</keyword>
<comment type="caution">
    <text evidence="3">The sequence shown here is derived from an EMBL/GenBank/DDBJ whole genome shotgun (WGS) entry which is preliminary data.</text>
</comment>
<dbReference type="SUPFAM" id="SSF48726">
    <property type="entry name" value="Immunoglobulin"/>
    <property type="match status" value="1"/>
</dbReference>
<sequence length="294" mass="32746">MIYRRESEVTDALFFPIQVRCQGALKRGSSAQSNRSMCCSFGIHNSSHFHNPCTPAEEGSSSAQHNPHQGPMASQCVLRIPITLRRKRPLVSYDLVSCEGVSVRLVCETSCSDQGVSWRKEGRSLTKEKELRLQDIRREDGGTYFCEVTDYYGRSRLAAQVIVTVQFAPVILVPKTSSAGDSLVCATEASPSARISLVPLASSNHSHNYTCVASNRHGQSTITLLLLTDSPETAPEEEAPEGKRRFNVTGFIVGMLPPLFISFYIIVKLGYRSRYAEERGEDYGFREEPFFISY</sequence>
<dbReference type="InterPro" id="IPR007110">
    <property type="entry name" value="Ig-like_dom"/>
</dbReference>
<keyword evidence="4" id="KW-1185">Reference proteome</keyword>
<dbReference type="InterPro" id="IPR036179">
    <property type="entry name" value="Ig-like_dom_sf"/>
</dbReference>
<dbReference type="InterPro" id="IPR013783">
    <property type="entry name" value="Ig-like_fold"/>
</dbReference>
<dbReference type="PROSITE" id="PS50835">
    <property type="entry name" value="IG_LIKE"/>
    <property type="match status" value="1"/>
</dbReference>
<reference evidence="3 4" key="1">
    <citation type="submission" date="2021-06" db="EMBL/GenBank/DDBJ databases">
        <title>Caerostris darwini draft genome.</title>
        <authorList>
            <person name="Kono N."/>
            <person name="Arakawa K."/>
        </authorList>
    </citation>
    <scope>NUCLEOTIDE SEQUENCE [LARGE SCALE GENOMIC DNA]</scope>
</reference>
<dbReference type="Pfam" id="PF13895">
    <property type="entry name" value="Ig_2"/>
    <property type="match status" value="1"/>
</dbReference>
<keyword evidence="1" id="KW-1133">Transmembrane helix</keyword>
<proteinExistence type="predicted"/>
<evidence type="ECO:0000259" key="2">
    <source>
        <dbReference type="PROSITE" id="PS50835"/>
    </source>
</evidence>
<protein>
    <recommendedName>
        <fullName evidence="2">Ig-like domain-containing protein</fullName>
    </recommendedName>
</protein>
<dbReference type="SMART" id="SM00409">
    <property type="entry name" value="IG"/>
    <property type="match status" value="2"/>
</dbReference>
<evidence type="ECO:0000313" key="3">
    <source>
        <dbReference type="EMBL" id="GIY24349.1"/>
    </source>
</evidence>
<dbReference type="AlphaFoldDB" id="A0AAV4RS00"/>
<gene>
    <name evidence="3" type="primary">AVEN_31438_1</name>
    <name evidence="3" type="ORF">CDAR_242421</name>
</gene>
<name>A0AAV4RS00_9ARAC</name>
<evidence type="ECO:0000256" key="1">
    <source>
        <dbReference type="SAM" id="Phobius"/>
    </source>
</evidence>
<dbReference type="PANTHER" id="PTHR46013:SF7">
    <property type="entry name" value="IG-LIKE DOMAIN-CONTAINING PROTEIN"/>
    <property type="match status" value="1"/>
</dbReference>
<feature type="transmembrane region" description="Helical" evidence="1">
    <location>
        <begin position="248"/>
        <end position="267"/>
    </location>
</feature>
<dbReference type="Proteomes" id="UP001054837">
    <property type="component" value="Unassembled WGS sequence"/>
</dbReference>
<dbReference type="PANTHER" id="PTHR46013">
    <property type="entry name" value="VASCULAR CELL ADHESION MOLECULE 1"/>
    <property type="match status" value="1"/>
</dbReference>
<feature type="domain" description="Ig-like" evidence="2">
    <location>
        <begin position="89"/>
        <end position="164"/>
    </location>
</feature>
<dbReference type="InterPro" id="IPR003598">
    <property type="entry name" value="Ig_sub2"/>
</dbReference>
<organism evidence="3 4">
    <name type="scientific">Caerostris darwini</name>
    <dbReference type="NCBI Taxonomy" id="1538125"/>
    <lineage>
        <taxon>Eukaryota</taxon>
        <taxon>Metazoa</taxon>
        <taxon>Ecdysozoa</taxon>
        <taxon>Arthropoda</taxon>
        <taxon>Chelicerata</taxon>
        <taxon>Arachnida</taxon>
        <taxon>Araneae</taxon>
        <taxon>Araneomorphae</taxon>
        <taxon>Entelegynae</taxon>
        <taxon>Araneoidea</taxon>
        <taxon>Araneidae</taxon>
        <taxon>Caerostris</taxon>
    </lineage>
</organism>
<dbReference type="Gene3D" id="2.60.40.10">
    <property type="entry name" value="Immunoglobulins"/>
    <property type="match status" value="1"/>
</dbReference>